<proteinExistence type="predicted"/>
<protein>
    <submittedName>
        <fullName evidence="1">Uncharacterized protein</fullName>
    </submittedName>
</protein>
<accession>A0A2W3ZBL5</accession>
<name>A0A2W3ZBL5_9ENTE</name>
<dbReference type="AlphaFoldDB" id="A0A2W3ZBL5"/>
<sequence>MNSELLKDTREHLNLSIASVALQTGLSKRVITRNEQPNQVQDKAVMIILTEYYKRVGNISEASSKYDKWLSSLTIGDKILLKEETIGTTDSFCYTANIVKKITDNYIVLDNHMEISILSGEFIYDAPNGMTLRYKIYPYTNDISSSKQSEFLQKVIALFTNGGIL</sequence>
<dbReference type="RefSeq" id="WP_086353108.1">
    <property type="nucleotide sequence ID" value="NZ_PIEU01000016.1"/>
</dbReference>
<dbReference type="EMBL" id="PIEU01000016">
    <property type="protein sequence ID" value="PZL76996.1"/>
    <property type="molecule type" value="Genomic_DNA"/>
</dbReference>
<evidence type="ECO:0000313" key="1">
    <source>
        <dbReference type="EMBL" id="PZL76996.1"/>
    </source>
</evidence>
<gene>
    <name evidence="1" type="ORF">CI088_01980</name>
</gene>
<organism evidence="1 2">
    <name type="scientific">Enterococcus plantarum</name>
    <dbReference type="NCBI Taxonomy" id="1077675"/>
    <lineage>
        <taxon>Bacteria</taxon>
        <taxon>Bacillati</taxon>
        <taxon>Bacillota</taxon>
        <taxon>Bacilli</taxon>
        <taxon>Lactobacillales</taxon>
        <taxon>Enterococcaceae</taxon>
        <taxon>Enterococcus</taxon>
    </lineage>
</organism>
<comment type="caution">
    <text evidence="1">The sequence shown here is derived from an EMBL/GenBank/DDBJ whole genome shotgun (WGS) entry which is preliminary data.</text>
</comment>
<evidence type="ECO:0000313" key="2">
    <source>
        <dbReference type="Proteomes" id="UP000249828"/>
    </source>
</evidence>
<dbReference type="Proteomes" id="UP000249828">
    <property type="component" value="Unassembled WGS sequence"/>
</dbReference>
<keyword evidence="2" id="KW-1185">Reference proteome</keyword>
<reference evidence="1 2" key="1">
    <citation type="submission" date="2017-11" db="EMBL/GenBank/DDBJ databases">
        <title>Draft genome sequence of Enterococcus plantarum TRW2 strain isolated from lettuce.</title>
        <authorList>
            <person name="Kim E.B."/>
            <person name="Marco M.L."/>
            <person name="Williams T.R."/>
            <person name="You I.H."/>
        </authorList>
    </citation>
    <scope>NUCLEOTIDE SEQUENCE [LARGE SCALE GENOMIC DNA]</scope>
    <source>
        <strain evidence="1 2">TRW2</strain>
    </source>
</reference>